<evidence type="ECO:0000256" key="1">
    <source>
        <dbReference type="SAM" id="SignalP"/>
    </source>
</evidence>
<gene>
    <name evidence="2" type="ORF">DF185_18140</name>
</gene>
<evidence type="ECO:0000313" key="2">
    <source>
        <dbReference type="EMBL" id="PXX97888.1"/>
    </source>
</evidence>
<proteinExistence type="predicted"/>
<dbReference type="EMBL" id="QFLI01000009">
    <property type="protein sequence ID" value="PXX97888.1"/>
    <property type="molecule type" value="Genomic_DNA"/>
</dbReference>
<feature type="chain" id="PRO_5015976700" description="Carboxypeptidase-like regulatory domain-containing protein" evidence="1">
    <location>
        <begin position="22"/>
        <end position="463"/>
    </location>
</feature>
<sequence length="463" mass="53735">MNKPIYIAFMLLLLLSSTAKSQFQVNSKVVDKESGKAIPFAGISIANTTKGTISNQEGDFQLYIPLVGTNTKILISSLGYKTTSIHPKKAGKIIELTPVSYGLSEVKISASKLLNDPKKILKECMKAAPGFRPNQPYINKGFMRQTHLLNKKYVKLIEAALFTYSTPNEKTSKVHILEKRNTYDNREIDAKELGFFKKWESTRYNKAKREAENYNPEKEELLKLIRDTDEKRNSVRKIIRLETAYQAKIKGLWHNLNDIYSDKDTQLKLDTIMEKDGEAIYKIKILPTSKELKNSPFIRIGYLLISAQDFALYELKYAMTQNPKVANARQMAAVNLIKSDFTLKYKRYKNKLYPSYYNSKSFDMTGMTNIKTHIEQTKFPRISREFLFTEIIDDAKEVKQNIPQKWKDKLYEDSEYHPDFWENYTILLETKDEAKLRKDLESEVSLKEQYQHATDSIRINQVN</sequence>
<evidence type="ECO:0008006" key="4">
    <source>
        <dbReference type="Google" id="ProtNLM"/>
    </source>
</evidence>
<keyword evidence="3" id="KW-1185">Reference proteome</keyword>
<feature type="signal peptide" evidence="1">
    <location>
        <begin position="1"/>
        <end position="21"/>
    </location>
</feature>
<dbReference type="Proteomes" id="UP000248079">
    <property type="component" value="Unassembled WGS sequence"/>
</dbReference>
<dbReference type="RefSeq" id="WP_110362273.1">
    <property type="nucleotide sequence ID" value="NZ_QFLI01000009.1"/>
</dbReference>
<protein>
    <recommendedName>
        <fullName evidence="4">Carboxypeptidase-like regulatory domain-containing protein</fullName>
    </recommendedName>
</protein>
<dbReference type="AlphaFoldDB" id="A0A2V3ZT20"/>
<dbReference type="InterPro" id="IPR008969">
    <property type="entry name" value="CarboxyPept-like_regulatory"/>
</dbReference>
<dbReference type="Pfam" id="PF13715">
    <property type="entry name" value="CarbopepD_reg_2"/>
    <property type="match status" value="1"/>
</dbReference>
<organism evidence="2 3">
    <name type="scientific">Marinifilum breve</name>
    <dbReference type="NCBI Taxonomy" id="2184082"/>
    <lineage>
        <taxon>Bacteria</taxon>
        <taxon>Pseudomonadati</taxon>
        <taxon>Bacteroidota</taxon>
        <taxon>Bacteroidia</taxon>
        <taxon>Marinilabiliales</taxon>
        <taxon>Marinifilaceae</taxon>
    </lineage>
</organism>
<evidence type="ECO:0000313" key="3">
    <source>
        <dbReference type="Proteomes" id="UP000248079"/>
    </source>
</evidence>
<name>A0A2V3ZT20_9BACT</name>
<reference evidence="2 3" key="1">
    <citation type="submission" date="2018-05" db="EMBL/GenBank/DDBJ databases">
        <title>Marinifilum breve JC075T sp. nov., a marine bacterium isolated from Yongle Blue Hole in the South China Sea.</title>
        <authorList>
            <person name="Fu T."/>
        </authorList>
    </citation>
    <scope>NUCLEOTIDE SEQUENCE [LARGE SCALE GENOMIC DNA]</scope>
    <source>
        <strain evidence="2 3">JC075</strain>
    </source>
</reference>
<keyword evidence="1" id="KW-0732">Signal</keyword>
<dbReference type="OrthoDB" id="1489599at2"/>
<comment type="caution">
    <text evidence="2">The sequence shown here is derived from an EMBL/GenBank/DDBJ whole genome shotgun (WGS) entry which is preliminary data.</text>
</comment>
<accession>A0A2V3ZT20</accession>
<dbReference type="SUPFAM" id="SSF49464">
    <property type="entry name" value="Carboxypeptidase regulatory domain-like"/>
    <property type="match status" value="1"/>
</dbReference>